<gene>
    <name evidence="3" type="ORF">HMPREF9140_01944</name>
</gene>
<evidence type="ECO:0000256" key="1">
    <source>
        <dbReference type="ARBA" id="ARBA00010556"/>
    </source>
</evidence>
<organism evidence="3 4">
    <name type="scientific">Prevotella micans F0438</name>
    <dbReference type="NCBI Taxonomy" id="883158"/>
    <lineage>
        <taxon>Bacteria</taxon>
        <taxon>Pseudomonadati</taxon>
        <taxon>Bacteroidota</taxon>
        <taxon>Bacteroidia</taxon>
        <taxon>Bacteroidales</taxon>
        <taxon>Prevotellaceae</taxon>
        <taxon>Prevotella</taxon>
    </lineage>
</organism>
<dbReference type="PANTHER" id="PTHR40094">
    <property type="entry name" value="ALPHA-2-MACROGLOBULIN HOMOLOG"/>
    <property type="match status" value="1"/>
</dbReference>
<dbReference type="InterPro" id="IPR051802">
    <property type="entry name" value="YfhM-like"/>
</dbReference>
<name>H1Q4V6_9BACT</name>
<dbReference type="HOGENOM" id="CLU_001849_0_0_10"/>
<proteinExistence type="inferred from homology"/>
<dbReference type="InterPro" id="IPR041246">
    <property type="entry name" value="Bact_MG10"/>
</dbReference>
<dbReference type="eggNOG" id="COG2373">
    <property type="taxonomic scope" value="Bacteria"/>
</dbReference>
<sequence length="1839" mass="208727">MRITLKLDTRPLQRQKPTFFNTNHNRPDSRISINYTKHARKSLTLQHPIKQQIMMKKILLAILILFLTQAETTAQTLPKMWRKAKNQEVLQPKDALRTIDTIIYMARKRKEYGDLLRAELRRRQIILKLSQDSTILAIDSLKKEEREARGKDAVIQAIYSTILATFSVNDTTPYTRMALERPELLQRIRVKPKTYRAITNEEFSGKYFNYDLLSIVGLILGNYDLLAERYTQAGNREAMFLIAFEKIRQQLPEKSQEADVWRFIAKLDSLGRAYSDIELSAETEILALQLASSTELLADSLLLERCEKAIAKWKKYPRIGILKKMVDEKTRSNLWLEQWGVFPVSKKNKFLVRHRNVSRLKMLIRKVNDKNIVWDEFDTNDDDDLKELSKCTSRKLTKTIELPNQNKSKKYYSLVDLPTLPAGCYLMELSTKPETEVARAMFFVSNSRPIVMPLPGDSLRIAIVDAITSRPEHQAGLSFFGHRDMELDRNAEVRIGINDTTLDVLQLRSAEGIIIPIDLTKVREFDKTRSGLKQVTNVFLDRKVYQPGETVHAVIVRHRNEGLKMLADTGCELQVKILGPTWQQVDSAVLKTDSYGTASAEFVLPKNMLSGIYHILVDGNLESFSVENYKRSTFSVYVQKPTIRYVLGDSVVVSGWARTLMDEPVRNAVVTYTLDGMPGDSLLTDSEGKFAIKIFLPKTPGHKYYNYFYLRCTVTDNTGEQEEFYTQLGVTNKRVCLDATIWDELKERSELTDMRFILTNASAKLINGEVEYWFEGYEHLRHKVPCNVDIPFVVPSEIPDGLWKLVAVCEDDTLRRSFIVFSNNIVRPCIDTPSWFYQTSRNFGPNDSLPVTLQIGTSRRNVHVVYYVCNSERILEEGSFEMSDTILYRELKYKPEYADGISLYYAWFVDGEFYDYEFNINRLLPETKLNLTWETFRNKLVPGGEETWRLKITDPAGRPITAQLMATLYDAALDKLQANKWQLETGLRLCVPNVEQASPEKFLGSDMYFSSTASQRKYSYPHLSLGTMRKLMELGTMRKLMEQGTMKDGNSKPITKRLFTGSSTAVHVRGLTSLYGARAQVKETFMDISGVRIDPNEFQPVASEAKRRENLPVRTNLKPLAFFVPRLESNNKGEAVLKFMLPESVTAWRFIGLAHTRDMLSGTISSTAVAKKSIMVQPNMPRFLRKGDTATISCRVFNTSEKNLEGRVYLCLVDPTRERVVHNDQKYFSLRPDSTGTISFDYRPYPDDPPVLICEIMASADDTNDGEQHYLPVIDNKEPITQTIPFEIDGVGTKRISIDELISKLGDDIEGFPQFTIECANNPTALVLGALHEYAHPVDGCAICQAIAYYSLRLGRHIVGTSAELCDIIRRLDSLPDSSVDKQSALLRNEELKNVLPAESPWLAKAKAETNALRELTVFLPGQPLDGKEALLVRKLAELQQADGSWAWMSGMPGNRNVTKSIMLMLLRLNKLIGEQPDTRSMLNAAFAYLAKEPTLDELYLMSLDNRTDRKQTAKLLNELRSQLSELDILSLARAAVLFHHSGDTRTAREIVSSLKQHTVTTPDGCRFYDTRRANYSWFDYQIPSQVAAIEAISLVTPADSSTIREMLKWLFREKQTQYWSTAIQSADAIYALLGSATVRKHPSAPPIIKFDGQAIVPSAETTSSVLGYRKETVNMTRQHELQIQSTSDGIVWGALYSHLVQKGENIKPSGSELKIVRDIIPLQSGPLHVGSRVKVRITVTSTRNLDFVQVVDKRAACLESVTKHSGYRYGSDVGYYLDRKADRTVYFIDKLARGTHIIEEVYYLDRAGTYTTGSLTAQCAYAPAFAALAPPTALTVKP</sequence>
<dbReference type="SUPFAM" id="SSF48239">
    <property type="entry name" value="Terpenoid cyclases/Protein prenyltransferases"/>
    <property type="match status" value="1"/>
</dbReference>
<keyword evidence="4" id="KW-1185">Reference proteome</keyword>
<dbReference type="InterPro" id="IPR008930">
    <property type="entry name" value="Terpenoid_cyclase/PrenylTrfase"/>
</dbReference>
<dbReference type="InterPro" id="IPR002890">
    <property type="entry name" value="MG2"/>
</dbReference>
<evidence type="ECO:0000313" key="3">
    <source>
        <dbReference type="EMBL" id="EHO66169.1"/>
    </source>
</evidence>
<dbReference type="GO" id="GO:0004866">
    <property type="term" value="F:endopeptidase inhibitor activity"/>
    <property type="evidence" value="ECO:0007669"/>
    <property type="project" value="InterPro"/>
</dbReference>
<dbReference type="PANTHER" id="PTHR40094:SF1">
    <property type="entry name" value="UBIQUITIN DOMAIN-CONTAINING PROTEIN"/>
    <property type="match status" value="1"/>
</dbReference>
<dbReference type="Pfam" id="PF01835">
    <property type="entry name" value="MG2"/>
    <property type="match status" value="1"/>
</dbReference>
<dbReference type="PATRIC" id="fig|883158.3.peg.1947"/>
<feature type="domain" description="Alpha-2-macroglobulin" evidence="2">
    <location>
        <begin position="1120"/>
        <end position="1210"/>
    </location>
</feature>
<protein>
    <recommendedName>
        <fullName evidence="2">Alpha-2-macroglobulin domain-containing protein</fullName>
    </recommendedName>
</protein>
<accession>H1Q4V6</accession>
<dbReference type="Gene3D" id="1.50.10.20">
    <property type="match status" value="1"/>
</dbReference>
<evidence type="ECO:0000313" key="4">
    <source>
        <dbReference type="Proteomes" id="UP000016023"/>
    </source>
</evidence>
<reference evidence="3 4" key="1">
    <citation type="submission" date="2011-12" db="EMBL/GenBank/DDBJ databases">
        <title>The Genome Sequence of Prevotella micans F0438.</title>
        <authorList>
            <consortium name="The Broad Institute Genome Sequencing Platform"/>
            <person name="Earl A."/>
            <person name="Ward D."/>
            <person name="Feldgarden M."/>
            <person name="Gevers D."/>
            <person name="Izard J."/>
            <person name="Baranova O.V."/>
            <person name="Blanton J.M."/>
            <person name="Wade W.G."/>
            <person name="Dewhirst F.E."/>
            <person name="Young S.K."/>
            <person name="Zeng Q."/>
            <person name="Gargeya S."/>
            <person name="Fitzgerald M."/>
            <person name="Haas B."/>
            <person name="Abouelleil A."/>
            <person name="Alvarado L."/>
            <person name="Arachchi H.M."/>
            <person name="Berlin A."/>
            <person name="Chapman S.B."/>
            <person name="Gearin G."/>
            <person name="Goldberg J."/>
            <person name="Griggs A."/>
            <person name="Gujja S."/>
            <person name="Hansen M."/>
            <person name="Heiman D."/>
            <person name="Howarth C."/>
            <person name="Larimer J."/>
            <person name="Lui A."/>
            <person name="MacDonald P.J.P."/>
            <person name="McCowen C."/>
            <person name="Montmayeur A."/>
            <person name="Murphy C."/>
            <person name="Neiman D."/>
            <person name="Pearson M."/>
            <person name="Priest M."/>
            <person name="Roberts A."/>
            <person name="Saif S."/>
            <person name="Shea T."/>
            <person name="Sisk P."/>
            <person name="Stolte C."/>
            <person name="Sykes S."/>
            <person name="Wortman J."/>
            <person name="Nusbaum C."/>
            <person name="Birren B."/>
        </authorList>
    </citation>
    <scope>NUCLEOTIDE SEQUENCE [LARGE SCALE GENOMIC DNA]</scope>
    <source>
        <strain evidence="3 4">F0438</strain>
    </source>
</reference>
<dbReference type="Proteomes" id="UP000016023">
    <property type="component" value="Unassembled WGS sequence"/>
</dbReference>
<dbReference type="STRING" id="883158.HMPREF9140_01944"/>
<evidence type="ECO:0000259" key="2">
    <source>
        <dbReference type="SMART" id="SM01360"/>
    </source>
</evidence>
<dbReference type="Pfam" id="PF00207">
    <property type="entry name" value="A2M"/>
    <property type="match status" value="1"/>
</dbReference>
<comment type="caution">
    <text evidence="3">The sequence shown here is derived from an EMBL/GenBank/DDBJ whole genome shotgun (WGS) entry which is preliminary data.</text>
</comment>
<dbReference type="EMBL" id="AGWK01000055">
    <property type="protein sequence ID" value="EHO66169.1"/>
    <property type="molecule type" value="Genomic_DNA"/>
</dbReference>
<dbReference type="Gene3D" id="2.60.40.1930">
    <property type="match status" value="1"/>
</dbReference>
<dbReference type="SMART" id="SM01360">
    <property type="entry name" value="A2M"/>
    <property type="match status" value="1"/>
</dbReference>
<dbReference type="Pfam" id="PF17973">
    <property type="entry name" value="bMG10"/>
    <property type="match status" value="1"/>
</dbReference>
<comment type="similarity">
    <text evidence="1">Belongs to the protease inhibitor I39 (alpha-2-macroglobulin) family. Bacterial alpha-2-macroglobulin subfamily.</text>
</comment>
<dbReference type="InterPro" id="IPR001599">
    <property type="entry name" value="Macroglobln_a2"/>
</dbReference>